<sequence length="351" mass="37709">MAATLHDVARVAGVSIKTVSNVINDYPHVRPETKERVLAAIAELGYRPNLSARNLRSGRTGMISLIIPNLRNPYFAELADDVMNAASARGLSVLIEQVGGDRESELSVLRGSRRQAVDGILYSVLALGQEDAAVLDEIPLPMVLLGERIFNSSRDHVTMRNEDGLRAATEHLLAIGCRRIIALGSHPGEVIGSAGLRLDGYLQALDAAGVPVDERLIVHADRWHRVDGAAAMRSILAAGTEFDGIVAFNDSLALGAMRIMQEAGLRIPQDVAVIGFDDLDETRYSVPTLSTIEPGRPQIAETAVDMLLARIEERASAESSPAEPREVLTDFRLVQRESTTRAAGAPGSSGL</sequence>
<dbReference type="EMBL" id="PGFB01000005">
    <property type="protein sequence ID" value="PJJ55654.1"/>
    <property type="molecule type" value="Genomic_DNA"/>
</dbReference>
<dbReference type="GO" id="GO:0003700">
    <property type="term" value="F:DNA-binding transcription factor activity"/>
    <property type="evidence" value="ECO:0007669"/>
    <property type="project" value="TreeGrafter"/>
</dbReference>
<dbReference type="PANTHER" id="PTHR30146">
    <property type="entry name" value="LACI-RELATED TRANSCRIPTIONAL REPRESSOR"/>
    <property type="match status" value="1"/>
</dbReference>
<dbReference type="RefSeq" id="WP_100345761.1">
    <property type="nucleotide sequence ID" value="NZ_PGFB01000005.1"/>
</dbReference>
<proteinExistence type="predicted"/>
<feature type="region of interest" description="Disordered" evidence="4">
    <location>
        <begin position="314"/>
        <end position="351"/>
    </location>
</feature>
<dbReference type="GO" id="GO:0000976">
    <property type="term" value="F:transcription cis-regulatory region binding"/>
    <property type="evidence" value="ECO:0007669"/>
    <property type="project" value="TreeGrafter"/>
</dbReference>
<dbReference type="Proteomes" id="UP000230161">
    <property type="component" value="Unassembled WGS sequence"/>
</dbReference>
<dbReference type="OrthoDB" id="2854648at2"/>
<feature type="domain" description="HTH lacI-type" evidence="5">
    <location>
        <begin position="3"/>
        <end position="57"/>
    </location>
</feature>
<dbReference type="PROSITE" id="PS50932">
    <property type="entry name" value="HTH_LACI_2"/>
    <property type="match status" value="1"/>
</dbReference>
<dbReference type="Gene3D" id="3.40.50.2300">
    <property type="match status" value="2"/>
</dbReference>
<keyword evidence="3" id="KW-0804">Transcription</keyword>
<dbReference type="InterPro" id="IPR010982">
    <property type="entry name" value="Lambda_DNA-bd_dom_sf"/>
</dbReference>
<dbReference type="SMART" id="SM00354">
    <property type="entry name" value="HTH_LACI"/>
    <property type="match status" value="1"/>
</dbReference>
<keyword evidence="1" id="KW-0805">Transcription regulation</keyword>
<dbReference type="PANTHER" id="PTHR30146:SF109">
    <property type="entry name" value="HTH-TYPE TRANSCRIPTIONAL REGULATOR GALS"/>
    <property type="match status" value="1"/>
</dbReference>
<evidence type="ECO:0000313" key="6">
    <source>
        <dbReference type="EMBL" id="PJJ55654.1"/>
    </source>
</evidence>
<evidence type="ECO:0000259" key="5">
    <source>
        <dbReference type="PROSITE" id="PS50932"/>
    </source>
</evidence>
<keyword evidence="7" id="KW-1185">Reference proteome</keyword>
<dbReference type="CDD" id="cd01392">
    <property type="entry name" value="HTH_LacI"/>
    <property type="match status" value="1"/>
</dbReference>
<evidence type="ECO:0000256" key="1">
    <source>
        <dbReference type="ARBA" id="ARBA00023015"/>
    </source>
</evidence>
<accession>A0A2M9BCM0</accession>
<reference evidence="6 7" key="1">
    <citation type="submission" date="2017-11" db="EMBL/GenBank/DDBJ databases">
        <title>Genomic Encyclopedia of Archaeal and Bacterial Type Strains, Phase II (KMG-II): From Individual Species to Whole Genera.</title>
        <authorList>
            <person name="Goeker M."/>
        </authorList>
    </citation>
    <scope>NUCLEOTIDE SEQUENCE [LARGE SCALE GENOMIC DNA]</scope>
    <source>
        <strain evidence="6 7">DSM 25625</strain>
    </source>
</reference>
<dbReference type="SUPFAM" id="SSF53822">
    <property type="entry name" value="Periplasmic binding protein-like I"/>
    <property type="match status" value="1"/>
</dbReference>
<feature type="compositionally biased region" description="Basic and acidic residues" evidence="4">
    <location>
        <begin position="323"/>
        <end position="339"/>
    </location>
</feature>
<gene>
    <name evidence="6" type="ORF">CLV54_3004</name>
</gene>
<dbReference type="SUPFAM" id="SSF47413">
    <property type="entry name" value="lambda repressor-like DNA-binding domains"/>
    <property type="match status" value="1"/>
</dbReference>
<evidence type="ECO:0000256" key="2">
    <source>
        <dbReference type="ARBA" id="ARBA00023125"/>
    </source>
</evidence>
<evidence type="ECO:0000256" key="3">
    <source>
        <dbReference type="ARBA" id="ARBA00023163"/>
    </source>
</evidence>
<dbReference type="CDD" id="cd06267">
    <property type="entry name" value="PBP1_LacI_sugar_binding-like"/>
    <property type="match status" value="1"/>
</dbReference>
<evidence type="ECO:0000256" key="4">
    <source>
        <dbReference type="SAM" id="MobiDB-lite"/>
    </source>
</evidence>
<protein>
    <submittedName>
        <fullName evidence="6">DNA-binding LacI/PurR family transcriptional regulator</fullName>
    </submittedName>
</protein>
<dbReference type="PRINTS" id="PR00036">
    <property type="entry name" value="HTHLACI"/>
</dbReference>
<dbReference type="Pfam" id="PF13377">
    <property type="entry name" value="Peripla_BP_3"/>
    <property type="match status" value="1"/>
</dbReference>
<comment type="caution">
    <text evidence="6">The sequence shown here is derived from an EMBL/GenBank/DDBJ whole genome shotgun (WGS) entry which is preliminary data.</text>
</comment>
<organism evidence="6 7">
    <name type="scientific">Compostimonas suwonensis</name>
    <dbReference type="NCBI Taxonomy" id="1048394"/>
    <lineage>
        <taxon>Bacteria</taxon>
        <taxon>Bacillati</taxon>
        <taxon>Actinomycetota</taxon>
        <taxon>Actinomycetes</taxon>
        <taxon>Micrococcales</taxon>
        <taxon>Microbacteriaceae</taxon>
        <taxon>Compostimonas</taxon>
    </lineage>
</organism>
<keyword evidence="2 6" id="KW-0238">DNA-binding</keyword>
<dbReference type="InterPro" id="IPR028082">
    <property type="entry name" value="Peripla_BP_I"/>
</dbReference>
<dbReference type="PROSITE" id="PS00356">
    <property type="entry name" value="HTH_LACI_1"/>
    <property type="match status" value="1"/>
</dbReference>
<dbReference type="Gene3D" id="1.10.260.40">
    <property type="entry name" value="lambda repressor-like DNA-binding domains"/>
    <property type="match status" value="1"/>
</dbReference>
<dbReference type="Pfam" id="PF00356">
    <property type="entry name" value="LacI"/>
    <property type="match status" value="1"/>
</dbReference>
<dbReference type="InterPro" id="IPR046335">
    <property type="entry name" value="LacI/GalR-like_sensor"/>
</dbReference>
<name>A0A2M9BCM0_9MICO</name>
<evidence type="ECO:0000313" key="7">
    <source>
        <dbReference type="Proteomes" id="UP000230161"/>
    </source>
</evidence>
<dbReference type="AlphaFoldDB" id="A0A2M9BCM0"/>
<dbReference type="InterPro" id="IPR000843">
    <property type="entry name" value="HTH_LacI"/>
</dbReference>